<name>A0ACC7S8Q0_DOLFA</name>
<dbReference type="EMBL" id="VILF01000004">
    <property type="protein sequence ID" value="MTJ44885.1"/>
    <property type="molecule type" value="Genomic_DNA"/>
</dbReference>
<dbReference type="Proteomes" id="UP001517388">
    <property type="component" value="Unassembled WGS sequence"/>
</dbReference>
<protein>
    <submittedName>
        <fullName evidence="1">Uncharacterized protein</fullName>
    </submittedName>
</protein>
<evidence type="ECO:0000313" key="1">
    <source>
        <dbReference type="EMBL" id="MTJ44885.1"/>
    </source>
</evidence>
<proteinExistence type="predicted"/>
<organism evidence="1 2">
    <name type="scientific">Dolichospermum flos-aquae UHCC 0037</name>
    <dbReference type="NCBI Taxonomy" id="2590026"/>
    <lineage>
        <taxon>Bacteria</taxon>
        <taxon>Bacillati</taxon>
        <taxon>Cyanobacteriota</taxon>
        <taxon>Cyanophyceae</taxon>
        <taxon>Nostocales</taxon>
        <taxon>Aphanizomenonaceae</taxon>
        <taxon>Dolichospermum</taxon>
    </lineage>
</organism>
<keyword evidence="2" id="KW-1185">Reference proteome</keyword>
<evidence type="ECO:0000313" key="2">
    <source>
        <dbReference type="Proteomes" id="UP001517388"/>
    </source>
</evidence>
<sequence length="431" mass="48832">MVHLRTTNDFLTIVDLHIRIKITKSEEAASQFTSQNDVSIALKESYTLYIIPCLIGIRKSIEEVIKESNGNNYNAKEAFSSLIFIINKEINQIEILKQKCVDPIMLAGLNLRQGICADVIEEIEPMLYQTRISDNKNQEQPVQELDPKPLSNPINETNETSVSTYDSSAVANQYRQDIVRNNVPVSNSNKQEIPQSQNISQLSTRIIPVLEIIILSIIGILLKTDKNPIISGLGQGILIAPVMISINLLNNTKPDAKDITELNTSTNFSVTERPELLNILILQSPIRYIFLCIITGGLYIYYWFYKNWVFIKKLQNLNIIPVLCGAFPGITIYSLTKRIFAIAKEKGYLINSKPVGIFFMQSFMTLAIGRTPGITGLIPLLFTFYPTIYIYDSLTYYAKKTHPNYQELGFFSGGMIGWIIFGIIFWTWMVS</sequence>
<comment type="caution">
    <text evidence="1">The sequence shown here is derived from an EMBL/GenBank/DDBJ whole genome shotgun (WGS) entry which is preliminary data.</text>
</comment>
<gene>
    <name evidence="1" type="ORF">FJR39_17610</name>
</gene>
<reference evidence="2" key="1">
    <citation type="journal article" date="2020" name="Toxins">
        <title>Phylogenomic Analysis of Secondary Metabolism in the Toxic Cyanobacterial Genera Anabaena, Dolichospermum and Aphanizomenon.</title>
        <authorList>
            <person name="Oesterholm J."/>
            <person name="Popin R.V."/>
            <person name="Fewer D.P."/>
            <person name="Sivonen K."/>
        </authorList>
    </citation>
    <scope>NUCLEOTIDE SEQUENCE [LARGE SCALE GENOMIC DNA]</scope>
    <source>
        <strain evidence="2">UHCC 0037</strain>
    </source>
</reference>
<accession>A0ACC7S8Q0</accession>